<dbReference type="InterPro" id="IPR036388">
    <property type="entry name" value="WH-like_DNA-bd_sf"/>
</dbReference>
<dbReference type="GO" id="GO:0003677">
    <property type="term" value="F:DNA binding"/>
    <property type="evidence" value="ECO:0007669"/>
    <property type="project" value="UniProtKB-KW"/>
</dbReference>
<dbReference type="GO" id="GO:0005829">
    <property type="term" value="C:cytosol"/>
    <property type="evidence" value="ECO:0007669"/>
    <property type="project" value="TreeGrafter"/>
</dbReference>
<comment type="caution">
    <text evidence="2">The sequence shown here is derived from an EMBL/GenBank/DDBJ whole genome shotgun (WGS) entry which is preliminary data.</text>
</comment>
<dbReference type="NCBIfam" id="TIGR00738">
    <property type="entry name" value="rrf2_super"/>
    <property type="match status" value="1"/>
</dbReference>
<keyword evidence="3" id="KW-1185">Reference proteome</keyword>
<dbReference type="InterPro" id="IPR036390">
    <property type="entry name" value="WH_DNA-bd_sf"/>
</dbReference>
<dbReference type="PANTHER" id="PTHR33221:SF5">
    <property type="entry name" value="HTH-TYPE TRANSCRIPTIONAL REGULATOR ISCR"/>
    <property type="match status" value="1"/>
</dbReference>
<keyword evidence="1" id="KW-0238">DNA-binding</keyword>
<dbReference type="Gene3D" id="1.10.10.10">
    <property type="entry name" value="Winged helix-like DNA-binding domain superfamily/Winged helix DNA-binding domain"/>
    <property type="match status" value="1"/>
</dbReference>
<dbReference type="GO" id="GO:0003700">
    <property type="term" value="F:DNA-binding transcription factor activity"/>
    <property type="evidence" value="ECO:0007669"/>
    <property type="project" value="TreeGrafter"/>
</dbReference>
<dbReference type="SUPFAM" id="SSF46785">
    <property type="entry name" value="Winged helix' DNA-binding domain"/>
    <property type="match status" value="1"/>
</dbReference>
<sequence length="138" mass="15793">MRFSTKTRYGMRAMLEIASDISQRGVFQKDIAEKQQISVKYLDQIIHALKSEGLIINVRGKKSGYILARKPSEITMLDIHKAFEPGICVIDCCSDSYNCQMKEFCRTVGFWMNLNKLVIDYFSNTTLQDLLKNPSLAD</sequence>
<dbReference type="InterPro" id="IPR000944">
    <property type="entry name" value="Tscrpt_reg_Rrf2"/>
</dbReference>
<dbReference type="RefSeq" id="WP_282589905.1">
    <property type="nucleotide sequence ID" value="NZ_JAPAAF010000001.1"/>
</dbReference>
<reference evidence="2" key="1">
    <citation type="submission" date="2022-10" db="EMBL/GenBank/DDBJ databases">
        <title>Gaoshiqiia sediminis gen. nov., sp. nov., isolated from coastal sediment.</title>
        <authorList>
            <person name="Yu W.X."/>
            <person name="Mu D.S."/>
            <person name="Du J.Z."/>
            <person name="Liang Y.Q."/>
        </authorList>
    </citation>
    <scope>NUCLEOTIDE SEQUENCE</scope>
    <source>
        <strain evidence="2">A06</strain>
    </source>
</reference>
<dbReference type="AlphaFoldDB" id="A0AA41Y4D8"/>
<evidence type="ECO:0000313" key="2">
    <source>
        <dbReference type="EMBL" id="MCW0481301.1"/>
    </source>
</evidence>
<gene>
    <name evidence="2" type="ORF">N2K84_01075</name>
</gene>
<dbReference type="EMBL" id="JAPAAF010000001">
    <property type="protein sequence ID" value="MCW0481301.1"/>
    <property type="molecule type" value="Genomic_DNA"/>
</dbReference>
<proteinExistence type="predicted"/>
<accession>A0AA41Y4D8</accession>
<name>A0AA41Y4D8_9BACT</name>
<organism evidence="2 3">
    <name type="scientific">Gaoshiqia sediminis</name>
    <dbReference type="NCBI Taxonomy" id="2986998"/>
    <lineage>
        <taxon>Bacteria</taxon>
        <taxon>Pseudomonadati</taxon>
        <taxon>Bacteroidota</taxon>
        <taxon>Bacteroidia</taxon>
        <taxon>Marinilabiliales</taxon>
        <taxon>Prolixibacteraceae</taxon>
        <taxon>Gaoshiqia</taxon>
    </lineage>
</organism>
<dbReference type="PANTHER" id="PTHR33221">
    <property type="entry name" value="WINGED HELIX-TURN-HELIX TRANSCRIPTIONAL REGULATOR, RRF2 FAMILY"/>
    <property type="match status" value="1"/>
</dbReference>
<dbReference type="Pfam" id="PF02082">
    <property type="entry name" value="Rrf2"/>
    <property type="match status" value="1"/>
</dbReference>
<dbReference type="Proteomes" id="UP001163821">
    <property type="component" value="Unassembled WGS sequence"/>
</dbReference>
<evidence type="ECO:0000313" key="3">
    <source>
        <dbReference type="Proteomes" id="UP001163821"/>
    </source>
</evidence>
<dbReference type="PROSITE" id="PS51197">
    <property type="entry name" value="HTH_RRF2_2"/>
    <property type="match status" value="1"/>
</dbReference>
<evidence type="ECO:0000256" key="1">
    <source>
        <dbReference type="ARBA" id="ARBA00023125"/>
    </source>
</evidence>
<protein>
    <submittedName>
        <fullName evidence="2">Rrf2 family transcriptional regulator</fullName>
    </submittedName>
</protein>